<dbReference type="HAMAP" id="MF_00528">
    <property type="entry name" value="Maf"/>
    <property type="match status" value="1"/>
</dbReference>
<comment type="catalytic activity">
    <reaction evidence="3">
        <text>dTTP + H2O = dTMP + diphosphate + H(+)</text>
        <dbReference type="Rhea" id="RHEA:28534"/>
        <dbReference type="ChEBI" id="CHEBI:15377"/>
        <dbReference type="ChEBI" id="CHEBI:15378"/>
        <dbReference type="ChEBI" id="CHEBI:33019"/>
        <dbReference type="ChEBI" id="CHEBI:37568"/>
        <dbReference type="ChEBI" id="CHEBI:63528"/>
        <dbReference type="EC" id="3.6.1.9"/>
    </reaction>
</comment>
<feature type="active site" description="Proton acceptor" evidence="3">
    <location>
        <position position="75"/>
    </location>
</feature>
<dbReference type="PIRSF" id="PIRSF006305">
    <property type="entry name" value="Maf"/>
    <property type="match status" value="1"/>
</dbReference>
<reference evidence="4 5" key="1">
    <citation type="submission" date="2021-01" db="EMBL/GenBank/DDBJ databases">
        <title>Genomic Encyclopedia of Type Strains, Phase IV (KMG-IV): sequencing the most valuable type-strain genomes for metagenomic binning, comparative biology and taxonomic classification.</title>
        <authorList>
            <person name="Goeker M."/>
        </authorList>
    </citation>
    <scope>NUCLEOTIDE SEQUENCE [LARGE SCALE GENOMIC DNA]</scope>
    <source>
        <strain evidence="4 5">DSM 28236</strain>
    </source>
</reference>
<comment type="caution">
    <text evidence="3">Lacks conserved residue(s) required for the propagation of feature annotation.</text>
</comment>
<dbReference type="RefSeq" id="WP_205003926.1">
    <property type="nucleotide sequence ID" value="NZ_JAFBER010000014.1"/>
</dbReference>
<dbReference type="SUPFAM" id="SSF52972">
    <property type="entry name" value="ITPase-like"/>
    <property type="match status" value="1"/>
</dbReference>
<evidence type="ECO:0000313" key="5">
    <source>
        <dbReference type="Proteomes" id="UP000808914"/>
    </source>
</evidence>
<name>A0ABS2Q2N3_9BACL</name>
<dbReference type="NCBIfam" id="TIGR00172">
    <property type="entry name" value="maf"/>
    <property type="match status" value="1"/>
</dbReference>
<evidence type="ECO:0000256" key="3">
    <source>
        <dbReference type="HAMAP-Rule" id="MF_00528"/>
    </source>
</evidence>
<dbReference type="PANTHER" id="PTHR43213:SF5">
    <property type="entry name" value="BIFUNCTIONAL DTTP_UTP PYROPHOSPHATASE_METHYLTRANSFERASE PROTEIN-RELATED"/>
    <property type="match status" value="1"/>
</dbReference>
<comment type="similarity">
    <text evidence="3">Belongs to the Maf family. YhdE subfamily.</text>
</comment>
<keyword evidence="3" id="KW-0546">Nucleotide metabolism</keyword>
<dbReference type="EMBL" id="JAFBER010000014">
    <property type="protein sequence ID" value="MBM7645964.1"/>
    <property type="molecule type" value="Genomic_DNA"/>
</dbReference>
<keyword evidence="2 3" id="KW-0378">Hydrolase</keyword>
<comment type="cofactor">
    <cofactor evidence="1 3">
        <name>a divalent metal cation</name>
        <dbReference type="ChEBI" id="CHEBI:60240"/>
    </cofactor>
</comment>
<feature type="site" description="Important for substrate specificity" evidence="3">
    <location>
        <position position="14"/>
    </location>
</feature>
<dbReference type="CDD" id="cd00555">
    <property type="entry name" value="Maf"/>
    <property type="match status" value="1"/>
</dbReference>
<dbReference type="Pfam" id="PF02545">
    <property type="entry name" value="Maf"/>
    <property type="match status" value="1"/>
</dbReference>
<dbReference type="Proteomes" id="UP000808914">
    <property type="component" value="Unassembled WGS sequence"/>
</dbReference>
<sequence length="197" mass="21760">MKQRKLILASSSPRRRELIQTLGLPVEIRKNDVDETIHEDLMPSQVVRELSLRKAKAAYAECKKNNEHGIIIGSDTIVVLNSQRLGKPKNEEDAFHMLSMLQGNIHEVYSGIACIDAETGHNQTGHSMTEVKIKALSDEQIKRYISTGEPMDKAGAYGIQGLGATFVERINGDYFTVVGLPLSLLSDILGEFGVQVL</sequence>
<gene>
    <name evidence="4" type="ORF">JOD45_002189</name>
</gene>
<evidence type="ECO:0000256" key="2">
    <source>
        <dbReference type="ARBA" id="ARBA00022801"/>
    </source>
</evidence>
<dbReference type="PANTHER" id="PTHR43213">
    <property type="entry name" value="BIFUNCTIONAL DTTP/UTP PYROPHOSPHATASE/METHYLTRANSFERASE PROTEIN-RELATED"/>
    <property type="match status" value="1"/>
</dbReference>
<keyword evidence="5" id="KW-1185">Reference proteome</keyword>
<dbReference type="InterPro" id="IPR003697">
    <property type="entry name" value="Maf-like"/>
</dbReference>
<comment type="caution">
    <text evidence="4">The sequence shown here is derived from an EMBL/GenBank/DDBJ whole genome shotgun (WGS) entry which is preliminary data.</text>
</comment>
<proteinExistence type="inferred from homology"/>
<feature type="site" description="Important for substrate specificity" evidence="3">
    <location>
        <position position="160"/>
    </location>
</feature>
<keyword evidence="3" id="KW-0963">Cytoplasm</keyword>
<accession>A0ABS2Q2N3</accession>
<evidence type="ECO:0000313" key="4">
    <source>
        <dbReference type="EMBL" id="MBM7645964.1"/>
    </source>
</evidence>
<dbReference type="InterPro" id="IPR029001">
    <property type="entry name" value="ITPase-like_fam"/>
</dbReference>
<comment type="function">
    <text evidence="3">Nucleoside triphosphate pyrophosphatase that hydrolyzes dTTP and UTP. May have a dual role in cell division arrest and in preventing the incorporation of modified nucleotides into cellular nucleic acids.</text>
</comment>
<comment type="catalytic activity">
    <reaction evidence="3">
        <text>UTP + H2O = UMP + diphosphate + H(+)</text>
        <dbReference type="Rhea" id="RHEA:29395"/>
        <dbReference type="ChEBI" id="CHEBI:15377"/>
        <dbReference type="ChEBI" id="CHEBI:15378"/>
        <dbReference type="ChEBI" id="CHEBI:33019"/>
        <dbReference type="ChEBI" id="CHEBI:46398"/>
        <dbReference type="ChEBI" id="CHEBI:57865"/>
        <dbReference type="EC" id="3.6.1.9"/>
    </reaction>
</comment>
<evidence type="ECO:0000256" key="1">
    <source>
        <dbReference type="ARBA" id="ARBA00001968"/>
    </source>
</evidence>
<feature type="site" description="Important for substrate specificity" evidence="3">
    <location>
        <position position="76"/>
    </location>
</feature>
<dbReference type="EC" id="3.6.1.9" evidence="3"/>
<dbReference type="Gene3D" id="3.90.950.10">
    <property type="match status" value="1"/>
</dbReference>
<organism evidence="4 5">
    <name type="scientific">Scopulibacillus daqui</name>
    <dbReference type="NCBI Taxonomy" id="1469162"/>
    <lineage>
        <taxon>Bacteria</taxon>
        <taxon>Bacillati</taxon>
        <taxon>Bacillota</taxon>
        <taxon>Bacilli</taxon>
        <taxon>Bacillales</taxon>
        <taxon>Sporolactobacillaceae</taxon>
        <taxon>Scopulibacillus</taxon>
    </lineage>
</organism>
<protein>
    <recommendedName>
        <fullName evidence="3">dTTP/UTP pyrophosphatase</fullName>
        <shortName evidence="3">dTTPase/UTPase</shortName>
        <ecNumber evidence="3">3.6.1.9</ecNumber>
    </recommendedName>
    <alternativeName>
        <fullName evidence="3">Nucleoside triphosphate pyrophosphatase</fullName>
    </alternativeName>
    <alternativeName>
        <fullName evidence="3">Nucleotide pyrophosphatase</fullName>
        <shortName evidence="3">Nucleotide PPase</shortName>
    </alternativeName>
</protein>
<comment type="subcellular location">
    <subcellularLocation>
        <location evidence="3">Cytoplasm</location>
    </subcellularLocation>
</comment>